<evidence type="ECO:0000313" key="4">
    <source>
        <dbReference type="Proteomes" id="UP000623467"/>
    </source>
</evidence>
<dbReference type="EMBL" id="JACAZH010000039">
    <property type="protein sequence ID" value="KAF7335924.1"/>
    <property type="molecule type" value="Genomic_DNA"/>
</dbReference>
<evidence type="ECO:0000256" key="1">
    <source>
        <dbReference type="SAM" id="SignalP"/>
    </source>
</evidence>
<dbReference type="EMBL" id="JACAZH010000039">
    <property type="protein sequence ID" value="KAF7335906.1"/>
    <property type="molecule type" value="Genomic_DNA"/>
</dbReference>
<dbReference type="OrthoDB" id="3010635at2759"/>
<keyword evidence="1" id="KW-0732">Signal</keyword>
<accession>A0A8H7CGW6</accession>
<feature type="signal peptide" evidence="1">
    <location>
        <begin position="1"/>
        <end position="20"/>
    </location>
</feature>
<evidence type="ECO:0000313" key="3">
    <source>
        <dbReference type="EMBL" id="KAF7335924.1"/>
    </source>
</evidence>
<feature type="chain" id="PRO_5036266944" evidence="1">
    <location>
        <begin position="21"/>
        <end position="117"/>
    </location>
</feature>
<gene>
    <name evidence="2" type="ORF">MSAN_02327800</name>
    <name evidence="3" type="ORF">MSAN_02329800</name>
</gene>
<evidence type="ECO:0000313" key="2">
    <source>
        <dbReference type="EMBL" id="KAF7335906.1"/>
    </source>
</evidence>
<protein>
    <submittedName>
        <fullName evidence="2">Uncharacterized protein</fullName>
    </submittedName>
</protein>
<name>A0A8H7CGW6_9AGAR</name>
<sequence length="117" mass="12693">MVFSASTFLTIVSFAALIAGVPVHKVKRDCTLMTQAEFNSLSEQAHNAIDAAALADHGDHSHNLVVNDPDFPGSPANVCDNVATGTVWVEYNDQVDGHFKFIYSMDDILTPEERTVA</sequence>
<proteinExistence type="predicted"/>
<comment type="caution">
    <text evidence="2">The sequence shown here is derived from an EMBL/GenBank/DDBJ whole genome shotgun (WGS) entry which is preliminary data.</text>
</comment>
<dbReference type="Proteomes" id="UP000623467">
    <property type="component" value="Unassembled WGS sequence"/>
</dbReference>
<keyword evidence="4" id="KW-1185">Reference proteome</keyword>
<dbReference type="AlphaFoldDB" id="A0A8H7CGW6"/>
<reference evidence="2" key="1">
    <citation type="submission" date="2020-05" db="EMBL/GenBank/DDBJ databases">
        <title>Mycena genomes resolve the evolution of fungal bioluminescence.</title>
        <authorList>
            <person name="Tsai I.J."/>
        </authorList>
    </citation>
    <scope>NUCLEOTIDE SEQUENCE</scope>
    <source>
        <strain evidence="2">160909Yilan</strain>
    </source>
</reference>
<organism evidence="2 4">
    <name type="scientific">Mycena sanguinolenta</name>
    <dbReference type="NCBI Taxonomy" id="230812"/>
    <lineage>
        <taxon>Eukaryota</taxon>
        <taxon>Fungi</taxon>
        <taxon>Dikarya</taxon>
        <taxon>Basidiomycota</taxon>
        <taxon>Agaricomycotina</taxon>
        <taxon>Agaricomycetes</taxon>
        <taxon>Agaricomycetidae</taxon>
        <taxon>Agaricales</taxon>
        <taxon>Marasmiineae</taxon>
        <taxon>Mycenaceae</taxon>
        <taxon>Mycena</taxon>
    </lineage>
</organism>